<keyword evidence="4" id="KW-1185">Reference proteome</keyword>
<dbReference type="RefSeq" id="WP_085236893.1">
    <property type="nucleotide sequence ID" value="NZ_CP020773.1"/>
</dbReference>
<keyword evidence="2" id="KW-0472">Membrane</keyword>
<sequence length="1051" mass="113948">MVKKLIDFSLSNKFAILLMVILVILGGSYASFKMRLELLPDTEPPQLTVTTVMQGATPETVMKEVSDPIDEAVRGMAGVTSVKAQSLSHASMITIQFNENTNMDKAEQDVDKALKKVTLPEQAEKPELTRNTMNAFPVVAYSFLHQKDDVTVTTKAVEEQLIPKLQTIDGVQRATVNGQTERKVTVQFNERQLQKLGLNVKDVSDYIKAATQESALGLFQFGDTEKSVVIDGQFTSVEALKNLKIPLALAAQSSSASSQGTQGTESSQGQVPSAAIQPSNDQRTQSVALDELADIKRADERKSISRTNGQDAVDVQIIKAQGANTVAVAREVDKTIQSFIKDHPDLKSVKIMDTAKPVTDALNTMIEKALLGSIVAIIVILCFLRNFRVTAISVVSIPLSILIAMMALKLTDVSLNILTLGALTVAVGRVIDDSIVVIENIYRRLTRKDERLVGDALIVSATKEVFIPIMSSTLVTIVVFAPLAFVTGSVGELFRPFAYAITFSLLASLLVSITIVPVLAALFFKKGLKTQRAHRSELGRVGRGYQKVLKWSLNHKWIVMILSTLILVGSIILGSMNIGTSFISSGDDKFMALTYTAKPGETEQKVLAHAKEVEKYLLSQRHVQNVQYSVGGPSPVDPTGTTNNMAMMVKYDSDTPNFKTEPERVLRHIKTYHHDGEWKNLDLGTGVASNTLNVEVTGPSTAAIENTVRTIEQKMSKIAGLTNVKSDLTETYAQYEVKVDPNKASQAGITAGQLAMILNQNATQMTISKVKEDNRTYQVVVKREKETQWTKEKLEQFRIPAPNGVKLTLSDIATLKETSTPNALVKKGGDFVSTVSGTITGNDVGAISQEVMQQLNHIKTPSDVHTSLGGTNEDITQAFSQLAIAMLAAIIIVYLVLVLTFKGALAPFTILFALPYTVIGVVMALILTGETLSVPSMIGLLMLIGIVVTNAIVLIDRVIHNQSAGLPMKDALIEAGGTRIRPILMTAIATIGALIPLLFGQDNSILISKGLAATVIGGLVSSTLLTLIVVPVIYEILFTIKEKLSRRKNKA</sequence>
<dbReference type="GO" id="GO:0005886">
    <property type="term" value="C:plasma membrane"/>
    <property type="evidence" value="ECO:0007669"/>
    <property type="project" value="TreeGrafter"/>
</dbReference>
<reference evidence="3 4" key="1">
    <citation type="submission" date="2017-04" db="EMBL/GenBank/DDBJ databases">
        <authorList>
            <person name="Veseli I.A."/>
            <person name="Tang C."/>
            <person name="Pombert J.-F."/>
        </authorList>
    </citation>
    <scope>NUCLEOTIDE SEQUENCE [LARGE SCALE GENOMIC DNA]</scope>
    <source>
        <strain evidence="3 4">ATCC 700373</strain>
    </source>
</reference>
<feature type="transmembrane region" description="Helical" evidence="2">
    <location>
        <begin position="497"/>
        <end position="524"/>
    </location>
</feature>
<protein>
    <submittedName>
        <fullName evidence="3">Multidrug transporter</fullName>
    </submittedName>
</protein>
<dbReference type="AlphaFoldDB" id="A0AAC9WIU7"/>
<dbReference type="SUPFAM" id="SSF82714">
    <property type="entry name" value="Multidrug efflux transporter AcrB TolC docking domain, DN and DC subdomains"/>
    <property type="match status" value="2"/>
</dbReference>
<name>A0AAC9WIU7_9STAP</name>
<feature type="transmembrane region" description="Helical" evidence="2">
    <location>
        <begin position="908"/>
        <end position="926"/>
    </location>
</feature>
<keyword evidence="2" id="KW-0812">Transmembrane</keyword>
<feature type="transmembrane region" description="Helical" evidence="2">
    <location>
        <begin position="938"/>
        <end position="959"/>
    </location>
</feature>
<feature type="compositionally biased region" description="Low complexity" evidence="1">
    <location>
        <begin position="256"/>
        <end position="270"/>
    </location>
</feature>
<feature type="transmembrane region" description="Helical" evidence="2">
    <location>
        <begin position="391"/>
        <end position="411"/>
    </location>
</feature>
<dbReference type="InterPro" id="IPR027463">
    <property type="entry name" value="AcrB_DN_DC_subdom"/>
</dbReference>
<dbReference type="PRINTS" id="PR00702">
    <property type="entry name" value="ACRIFLAVINRP"/>
</dbReference>
<feature type="transmembrane region" description="Helical" evidence="2">
    <location>
        <begin position="980"/>
        <end position="999"/>
    </location>
</feature>
<dbReference type="Gene3D" id="3.30.70.1430">
    <property type="entry name" value="Multidrug efflux transporter AcrB pore domain"/>
    <property type="match status" value="2"/>
</dbReference>
<accession>A0AAC9WIU7</accession>
<feature type="transmembrane region" description="Helical" evidence="2">
    <location>
        <begin position="557"/>
        <end position="576"/>
    </location>
</feature>
<keyword evidence="2" id="KW-1133">Transmembrane helix</keyword>
<feature type="transmembrane region" description="Helical" evidence="2">
    <location>
        <begin position="465"/>
        <end position="485"/>
    </location>
</feature>
<dbReference type="SUPFAM" id="SSF82866">
    <property type="entry name" value="Multidrug efflux transporter AcrB transmembrane domain"/>
    <property type="match status" value="2"/>
</dbReference>
<dbReference type="Proteomes" id="UP000242864">
    <property type="component" value="Chromosome"/>
</dbReference>
<evidence type="ECO:0000313" key="4">
    <source>
        <dbReference type="Proteomes" id="UP000242864"/>
    </source>
</evidence>
<evidence type="ECO:0000256" key="2">
    <source>
        <dbReference type="SAM" id="Phobius"/>
    </source>
</evidence>
<dbReference type="InterPro" id="IPR001036">
    <property type="entry name" value="Acrflvin-R"/>
</dbReference>
<evidence type="ECO:0000313" key="3">
    <source>
        <dbReference type="EMBL" id="ARJ50415.1"/>
    </source>
</evidence>
<gene>
    <name evidence="3" type="ORF">B5P37_03370</name>
</gene>
<dbReference type="EMBL" id="CP020773">
    <property type="protein sequence ID" value="ARJ50415.1"/>
    <property type="molecule type" value="Genomic_DNA"/>
</dbReference>
<dbReference type="PANTHER" id="PTHR32063">
    <property type="match status" value="1"/>
</dbReference>
<feature type="transmembrane region" description="Helical" evidence="2">
    <location>
        <begin position="882"/>
        <end position="901"/>
    </location>
</feature>
<feature type="transmembrane region" description="Helical" evidence="2">
    <location>
        <begin position="417"/>
        <end position="438"/>
    </location>
</feature>
<dbReference type="SUPFAM" id="SSF82693">
    <property type="entry name" value="Multidrug efflux transporter AcrB pore domain, PN1, PN2, PC1 and PC2 subdomains"/>
    <property type="match status" value="2"/>
</dbReference>
<dbReference type="PANTHER" id="PTHR32063:SF0">
    <property type="entry name" value="SWARMING MOTILITY PROTEIN SWRC"/>
    <property type="match status" value="1"/>
</dbReference>
<dbReference type="KEGG" id="slz:B5P37_03370"/>
<dbReference type="Gene3D" id="3.30.70.1320">
    <property type="entry name" value="Multidrug efflux transporter AcrB pore domain like"/>
    <property type="match status" value="1"/>
</dbReference>
<feature type="transmembrane region" description="Helical" evidence="2">
    <location>
        <begin position="1011"/>
        <end position="1040"/>
    </location>
</feature>
<organism evidence="3 4">
    <name type="scientific">Staphylococcus lutrae</name>
    <dbReference type="NCBI Taxonomy" id="155085"/>
    <lineage>
        <taxon>Bacteria</taxon>
        <taxon>Bacillati</taxon>
        <taxon>Bacillota</taxon>
        <taxon>Bacilli</taxon>
        <taxon>Bacillales</taxon>
        <taxon>Staphylococcaceae</taxon>
        <taxon>Staphylococcus</taxon>
    </lineage>
</organism>
<dbReference type="GO" id="GO:0042910">
    <property type="term" value="F:xenobiotic transmembrane transporter activity"/>
    <property type="evidence" value="ECO:0007669"/>
    <property type="project" value="TreeGrafter"/>
</dbReference>
<dbReference type="Gene3D" id="3.30.2090.10">
    <property type="entry name" value="Multidrug efflux transporter AcrB TolC docking domain, DN and DC subdomains"/>
    <property type="match status" value="2"/>
</dbReference>
<dbReference type="Gene3D" id="3.30.70.1440">
    <property type="entry name" value="Multidrug efflux transporter AcrB pore domain"/>
    <property type="match status" value="1"/>
</dbReference>
<feature type="transmembrane region" description="Helical" evidence="2">
    <location>
        <begin position="365"/>
        <end position="384"/>
    </location>
</feature>
<proteinExistence type="predicted"/>
<dbReference type="Pfam" id="PF00873">
    <property type="entry name" value="ACR_tran"/>
    <property type="match status" value="1"/>
</dbReference>
<evidence type="ECO:0000256" key="1">
    <source>
        <dbReference type="SAM" id="MobiDB-lite"/>
    </source>
</evidence>
<dbReference type="Gene3D" id="1.20.1640.10">
    <property type="entry name" value="Multidrug efflux transporter AcrB transmembrane domain"/>
    <property type="match status" value="2"/>
</dbReference>
<feature type="region of interest" description="Disordered" evidence="1">
    <location>
        <begin position="256"/>
        <end position="284"/>
    </location>
</feature>